<proteinExistence type="predicted"/>
<gene>
    <name evidence="4" type="ORF">N1851_014165</name>
</gene>
<keyword evidence="3" id="KW-0732">Signal</keyword>
<dbReference type="EMBL" id="JAOPHQ010002570">
    <property type="protein sequence ID" value="KAK0146501.1"/>
    <property type="molecule type" value="Genomic_DNA"/>
</dbReference>
<evidence type="ECO:0000256" key="1">
    <source>
        <dbReference type="SAM" id="MobiDB-lite"/>
    </source>
</evidence>
<evidence type="ECO:0000256" key="3">
    <source>
        <dbReference type="SAM" id="SignalP"/>
    </source>
</evidence>
<dbReference type="Proteomes" id="UP001174136">
    <property type="component" value="Unassembled WGS sequence"/>
</dbReference>
<feature type="region of interest" description="Disordered" evidence="1">
    <location>
        <begin position="1475"/>
        <end position="1507"/>
    </location>
</feature>
<keyword evidence="2" id="KW-1133">Transmembrane helix</keyword>
<evidence type="ECO:0000256" key="2">
    <source>
        <dbReference type="SAM" id="Phobius"/>
    </source>
</evidence>
<keyword evidence="2" id="KW-0812">Transmembrane</keyword>
<feature type="compositionally biased region" description="Polar residues" evidence="1">
    <location>
        <begin position="1475"/>
        <end position="1498"/>
    </location>
</feature>
<feature type="signal peptide" evidence="3">
    <location>
        <begin position="1"/>
        <end position="31"/>
    </location>
</feature>
<evidence type="ECO:0000313" key="5">
    <source>
        <dbReference type="Proteomes" id="UP001174136"/>
    </source>
</evidence>
<sequence>MSYCCSNRGAMLKPQGFKWFWCLWVSVLVQGSNLREHGDLQQRPLCHPGSYCPVGTSHRIVLCPQGSYGPSDGAVSIEGCLSCPSHHYCPRAGLAAPLPCGPDAHQPLPGQISCICLGEGQSFQVTSDGQCRCALGYQPTTHGNVCVETLYEVCRDGKTRTQYGNCLDKSQWALHCRQQVCPSEEDYQGYDGELGVCTCRAPSGGPSCGSLCRRGSGAKLKLQCSADGDLELAWRYNAHRASALSARLLERAFKRWDSQGTLLCHRPNSTYSVHAVETTVAGFRGLLSDIPKELHALFPTGRLAESTGQFLEPDNYSFSNGDSGTTWEGHQDKNTSDEGGASNSIGLGGGRDRFNDEPGISGVMNPTACLQLSDVLLFTVNTQHYPQYDIANLYNTNRDFDWGVFTQLAEELALSSTPPSLFSVVFNMPGAYVLKLSSDQYKQMYVRVMPAGGQCYEPEPFLATTPGHLTRVGIRRRHALLLRPDWLVTGGLLSGAALILCLCVTMLILFREYGWPEKEPIKARYRVLSLAYCMADYSSKGSRLTSYRRTHRNQQARVTQDPIGPVACAETADEFWDYEKQVDLEAFSTNTFYHLLLKQSLSVTSRLGQLTSEVKELYQGVLEKLSLLRPHLPTEERGADGYERLRREVEREAGRRQSMASQLRALLDCQLQVLQQEAQIQKRVHNVFTAHLKECTRLLDKTCHPHLLWEQNPQSAVQRVLSLVVEMGELVSAESKRQGAWGMLGDGTGARLLCPDTGTVLTKEHLIGPAGGSPLGGAVHTDAVTGLLRPVPHCHMLLGGGHIMPVPPDFFVHPHTGRVMPIHGNVAYDPAGSALVCTTDLCRDDNRKCETPLLPFVPYPTSRHSDRPLPCSKLRGLRPGQRLQLGAPMADPVTGVPVPILGVTIHPQSGLVYPLGGLYACPLTGLQQPIQMGSPMLDPRTGDMMLTTGVSLDPVTGVVLPVGGVVLADSFIEPLSGRMARVGGASIRAGQMVAHAGGLQAFLDGKVLSSRARVLELLKGLTTEGWTSGGERGHGGGHAEHVKAAARELELAWGRSLHCLLQLQTRLQILMDWSSALQRDGGTLGLMQLPGCNMCVPALLGLEYPDPMGSGLSVPVLGSQADLLTGYTVPLAGTMDDPSGKGLVPIRIGSLTVDPVTGVLAPVVGARLDVSRKNIVPVTVSNWITTCDHIDTVQVEALQREVCLRSQYWQQQGQKEEKIISGLDMALVHFLGVATQANSDQANWSDSGRCLRERVVELQDDAQCEAQRKVVQVSFLSLLLPPHVVHILTQGDEVEWELQCVWHSQLMWCLDSVEVMVERLHRDQEKAFPHQDTDWDLRQKELSQQFCSRQAELETAMTNLQSTRHLSLLRADTAQAVLCRRFWYKDYGLSQHDGPRSCVKEVGLVQQKALPLLEKLRQLLEDKQPTSLYPSTYWQHISGLSTKQAYGLEMSRAWTASVPVVKGISSQSLREQFKSQSQDSALPASPQTNRDTASSGNPCQEHRPMKECVPPSHVCVPTIAEEEWDKLLELSPLFQLLRKVELKLKEQALDAGLLKGEISEQSNRFVDVLDAQWACEGELIPLDVQTLNPREFLAYQHGLFLLKMLHTLKLTPGISLQIAASLPHNNYFSNAFRNSFFYQMSFCFQYVKICIIFVIHCISSPLCGRRQRKGCLCDGRGSSQSEVSLCSCFTVCPTFQ</sequence>
<feature type="region of interest" description="Disordered" evidence="1">
    <location>
        <begin position="321"/>
        <end position="351"/>
    </location>
</feature>
<keyword evidence="5" id="KW-1185">Reference proteome</keyword>
<feature type="transmembrane region" description="Helical" evidence="2">
    <location>
        <begin position="1636"/>
        <end position="1659"/>
    </location>
</feature>
<dbReference type="SMART" id="SM01411">
    <property type="entry name" value="Ephrin_rec_like"/>
    <property type="match status" value="1"/>
</dbReference>
<reference evidence="4" key="1">
    <citation type="journal article" date="2023" name="Front. Mar. Sci.">
        <title>A new Merluccius polli reference genome to investigate the effects of global change in West African waters.</title>
        <authorList>
            <person name="Mateo J.L."/>
            <person name="Blanco-Fernandez C."/>
            <person name="Garcia-Vazquez E."/>
            <person name="Machado-Schiaffino G."/>
        </authorList>
    </citation>
    <scope>NUCLEOTIDE SEQUENCE</scope>
    <source>
        <strain evidence="4">C29</strain>
        <tissue evidence="4">Fin</tissue>
    </source>
</reference>
<dbReference type="PANTHER" id="PTHR47236">
    <property type="entry name" value="GENE, 32742-RELATED-RELATED"/>
    <property type="match status" value="1"/>
</dbReference>
<accession>A0AA47MUQ1</accession>
<organism evidence="4 5">
    <name type="scientific">Merluccius polli</name>
    <name type="common">Benguela hake</name>
    <name type="synonym">Merluccius cadenati</name>
    <dbReference type="NCBI Taxonomy" id="89951"/>
    <lineage>
        <taxon>Eukaryota</taxon>
        <taxon>Metazoa</taxon>
        <taxon>Chordata</taxon>
        <taxon>Craniata</taxon>
        <taxon>Vertebrata</taxon>
        <taxon>Euteleostomi</taxon>
        <taxon>Actinopterygii</taxon>
        <taxon>Neopterygii</taxon>
        <taxon>Teleostei</taxon>
        <taxon>Neoteleostei</taxon>
        <taxon>Acanthomorphata</taxon>
        <taxon>Zeiogadaria</taxon>
        <taxon>Gadariae</taxon>
        <taxon>Gadiformes</taxon>
        <taxon>Gadoidei</taxon>
        <taxon>Merlucciidae</taxon>
        <taxon>Merluccius</taxon>
    </lineage>
</organism>
<evidence type="ECO:0000313" key="4">
    <source>
        <dbReference type="EMBL" id="KAK0146501.1"/>
    </source>
</evidence>
<feature type="transmembrane region" description="Helical" evidence="2">
    <location>
        <begin position="486"/>
        <end position="510"/>
    </location>
</feature>
<feature type="chain" id="PRO_5041443450" evidence="3">
    <location>
        <begin position="32"/>
        <end position="1696"/>
    </location>
</feature>
<keyword evidence="2" id="KW-0472">Membrane</keyword>
<comment type="caution">
    <text evidence="4">The sequence shown here is derived from an EMBL/GenBank/DDBJ whole genome shotgun (WGS) entry which is preliminary data.</text>
</comment>
<name>A0AA47MUQ1_MERPO</name>
<protein>
    <submittedName>
        <fullName evidence="4">Uncharacterized protein</fullName>
    </submittedName>
</protein>
<dbReference type="PANTHER" id="PTHR47236:SF5">
    <property type="entry name" value="GENE, 32742-RELATED"/>
    <property type="match status" value="1"/>
</dbReference>